<dbReference type="SMART" id="SM00861">
    <property type="entry name" value="Transket_pyr"/>
    <property type="match status" value="1"/>
</dbReference>
<keyword evidence="7" id="KW-1185">Reference proteome</keyword>
<accession>A0A4S2MUZ8</accession>
<evidence type="ECO:0000256" key="4">
    <source>
        <dbReference type="ARBA" id="ARBA00051764"/>
    </source>
</evidence>
<proteinExistence type="predicted"/>
<dbReference type="Pfam" id="PF02780">
    <property type="entry name" value="Transketolase_C"/>
    <property type="match status" value="1"/>
</dbReference>
<dbReference type="SUPFAM" id="SSF52922">
    <property type="entry name" value="TK C-terminal domain-like"/>
    <property type="match status" value="1"/>
</dbReference>
<reference evidence="6 7" key="1">
    <citation type="submission" date="2019-04" db="EMBL/GenBank/DDBJ databases">
        <title>Comparative genomics and transcriptomics to analyze fruiting body development in filamentous ascomycetes.</title>
        <authorList>
            <consortium name="DOE Joint Genome Institute"/>
            <person name="Lutkenhaus R."/>
            <person name="Traeger S."/>
            <person name="Breuer J."/>
            <person name="Kuo A."/>
            <person name="Lipzen A."/>
            <person name="Pangilinan J."/>
            <person name="Dilworth D."/>
            <person name="Sandor L."/>
            <person name="Poggeler S."/>
            <person name="Barry K."/>
            <person name="Grigoriev I.V."/>
            <person name="Nowrousian M."/>
        </authorList>
    </citation>
    <scope>NUCLEOTIDE SEQUENCE [LARGE SCALE GENOMIC DNA]</scope>
    <source>
        <strain evidence="6 7">CBS 389.68</strain>
    </source>
</reference>
<comment type="cofactor">
    <cofactor evidence="1">
        <name>thiamine diphosphate</name>
        <dbReference type="ChEBI" id="CHEBI:58937"/>
    </cofactor>
</comment>
<evidence type="ECO:0000313" key="6">
    <source>
        <dbReference type="EMBL" id="TGZ80371.1"/>
    </source>
</evidence>
<dbReference type="InterPro" id="IPR005475">
    <property type="entry name" value="Transketolase-like_Pyr-bd"/>
</dbReference>
<dbReference type="GO" id="GO:0007584">
    <property type="term" value="P:response to nutrient"/>
    <property type="evidence" value="ECO:0007669"/>
    <property type="project" value="TreeGrafter"/>
</dbReference>
<dbReference type="AlphaFoldDB" id="A0A4S2MUZ8"/>
<dbReference type="FunFam" id="3.40.50.970:FF:000001">
    <property type="entry name" value="Pyruvate dehydrogenase E1 beta subunit"/>
    <property type="match status" value="1"/>
</dbReference>
<dbReference type="FunFam" id="3.40.50.920:FF:000001">
    <property type="entry name" value="Pyruvate dehydrogenase E1 beta subunit"/>
    <property type="match status" value="1"/>
</dbReference>
<evidence type="ECO:0000313" key="7">
    <source>
        <dbReference type="Proteomes" id="UP000298138"/>
    </source>
</evidence>
<evidence type="ECO:0000256" key="1">
    <source>
        <dbReference type="ARBA" id="ARBA00001964"/>
    </source>
</evidence>
<dbReference type="SUPFAM" id="SSF52518">
    <property type="entry name" value="Thiamin diphosphate-binding fold (THDP-binding)"/>
    <property type="match status" value="1"/>
</dbReference>
<dbReference type="GO" id="GO:0009083">
    <property type="term" value="P:branched-chain amino acid catabolic process"/>
    <property type="evidence" value="ECO:0007669"/>
    <property type="project" value="TreeGrafter"/>
</dbReference>
<comment type="catalytic activity">
    <reaction evidence="4">
        <text>N(6)-[(R)-lipoyl]-L-lysyl-[protein] + 3-methyl-2-oxobutanoate + H(+) = N(6)-[(R)-S(8)-2-methylpropanoyldihydrolipoyl]-L-lysyl-[protein] + CO2</text>
        <dbReference type="Rhea" id="RHEA:13457"/>
        <dbReference type="Rhea" id="RHEA-COMP:10474"/>
        <dbReference type="Rhea" id="RHEA-COMP:10497"/>
        <dbReference type="ChEBI" id="CHEBI:11851"/>
        <dbReference type="ChEBI" id="CHEBI:15378"/>
        <dbReference type="ChEBI" id="CHEBI:16526"/>
        <dbReference type="ChEBI" id="CHEBI:83099"/>
        <dbReference type="ChEBI" id="CHEBI:83142"/>
        <dbReference type="EC" id="1.2.4.4"/>
    </reaction>
    <physiologicalReaction direction="left-to-right" evidence="4">
        <dbReference type="Rhea" id="RHEA:13458"/>
    </physiologicalReaction>
</comment>
<dbReference type="PANTHER" id="PTHR42980:SF1">
    <property type="entry name" value="2-OXOISOVALERATE DEHYDROGENASE SUBUNIT BETA, MITOCHONDRIAL"/>
    <property type="match status" value="1"/>
</dbReference>
<dbReference type="Pfam" id="PF02779">
    <property type="entry name" value="Transket_pyr"/>
    <property type="match status" value="1"/>
</dbReference>
<organism evidence="6 7">
    <name type="scientific">Ascodesmis nigricans</name>
    <dbReference type="NCBI Taxonomy" id="341454"/>
    <lineage>
        <taxon>Eukaryota</taxon>
        <taxon>Fungi</taxon>
        <taxon>Dikarya</taxon>
        <taxon>Ascomycota</taxon>
        <taxon>Pezizomycotina</taxon>
        <taxon>Pezizomycetes</taxon>
        <taxon>Pezizales</taxon>
        <taxon>Ascodesmidaceae</taxon>
        <taxon>Ascodesmis</taxon>
    </lineage>
</organism>
<dbReference type="InterPro" id="IPR009014">
    <property type="entry name" value="Transketo_C/PFOR_II"/>
</dbReference>
<dbReference type="GO" id="GO:0003863">
    <property type="term" value="F:branched-chain 2-oxo acid dehydrogenase activity"/>
    <property type="evidence" value="ECO:0007669"/>
    <property type="project" value="UniProtKB-EC"/>
</dbReference>
<evidence type="ECO:0000259" key="5">
    <source>
        <dbReference type="SMART" id="SM00861"/>
    </source>
</evidence>
<feature type="domain" description="Transketolase-like pyrimidine-binding" evidence="5">
    <location>
        <begin position="82"/>
        <end position="259"/>
    </location>
</feature>
<dbReference type="STRING" id="341454.A0A4S2MUZ8"/>
<evidence type="ECO:0000256" key="2">
    <source>
        <dbReference type="ARBA" id="ARBA00012277"/>
    </source>
</evidence>
<gene>
    <name evidence="6" type="ORF">EX30DRAFT_372307</name>
</gene>
<dbReference type="CDD" id="cd07036">
    <property type="entry name" value="TPP_PYR_E1-PDHc-beta_like"/>
    <property type="match status" value="1"/>
</dbReference>
<dbReference type="Proteomes" id="UP000298138">
    <property type="component" value="Unassembled WGS sequence"/>
</dbReference>
<dbReference type="Gene3D" id="3.40.50.920">
    <property type="match status" value="1"/>
</dbReference>
<dbReference type="InterPro" id="IPR033248">
    <property type="entry name" value="Transketolase_C"/>
</dbReference>
<dbReference type="GO" id="GO:0006091">
    <property type="term" value="P:generation of precursor metabolites and energy"/>
    <property type="evidence" value="ECO:0007669"/>
    <property type="project" value="UniProtKB-ARBA"/>
</dbReference>
<sequence length="407" mass="44173">MSCLKLPQLQQLSRPTAGAFASQRTLLSRAVAGQRLYSSGGLSSKAELNLPFDYNHSSFLYKNSAAAQKALSLPPSTKTSKLNLHNALNNALAHLLETNPRSALFGEDVAFGGVFRVTSGLLDRFGPDRVFNTPLTEQGIIGFGVGLAAAGHLALPEIQFADYMFPGYDQLHSEASTWRFRSGGADWCNSGQLIVRMPCGAVGHGAMYHSQSPEGVFSNLQGVRTIMPRSPAQAKGLLLAAAECGDPVIFMEPKILYRAVLEEVPVEAYKIPIDKAEIVKEGKDITIVSYGAMMYTVEQAALHAEEKLGVSVEIIDLRTLKPWDKETVTQSVNKTGRLVVVHESGKTGGLGEGISAEITERCFLRMESPVKRVTGWDTHMSLAFEKFTLPDVARVFHAIKSSIEYGA</sequence>
<dbReference type="InterPro" id="IPR029061">
    <property type="entry name" value="THDP-binding"/>
</dbReference>
<dbReference type="EMBL" id="ML220125">
    <property type="protein sequence ID" value="TGZ80371.1"/>
    <property type="molecule type" value="Genomic_DNA"/>
</dbReference>
<name>A0A4S2MUZ8_9PEZI</name>
<dbReference type="InParanoid" id="A0A4S2MUZ8"/>
<dbReference type="OrthoDB" id="878at2759"/>
<keyword evidence="3" id="KW-0560">Oxidoreductase</keyword>
<protein>
    <recommendedName>
        <fullName evidence="2">3-methyl-2-oxobutanoate dehydrogenase (2-methylpropanoyl-transferring)</fullName>
        <ecNumber evidence="2">1.2.4.4</ecNumber>
    </recommendedName>
</protein>
<evidence type="ECO:0000256" key="3">
    <source>
        <dbReference type="ARBA" id="ARBA00023002"/>
    </source>
</evidence>
<dbReference type="EC" id="1.2.4.4" evidence="2"/>
<dbReference type="PANTHER" id="PTHR42980">
    <property type="entry name" value="2-OXOISOVALERATE DEHYDROGENASE SUBUNIT BETA-RELATED"/>
    <property type="match status" value="1"/>
</dbReference>
<dbReference type="Gene3D" id="3.40.50.970">
    <property type="match status" value="1"/>
</dbReference>